<evidence type="ECO:0000313" key="3">
    <source>
        <dbReference type="Proteomes" id="UP000573729"/>
    </source>
</evidence>
<comment type="caution">
    <text evidence="2">The sequence shown here is derived from an EMBL/GenBank/DDBJ whole genome shotgun (WGS) entry which is preliminary data.</text>
</comment>
<dbReference type="EC" id="2.7.1.2" evidence="2"/>
<gene>
    <name evidence="2" type="ORF">BKA24_000476</name>
</gene>
<keyword evidence="2" id="KW-0808">Transferase</keyword>
<dbReference type="Proteomes" id="UP000573729">
    <property type="component" value="Unassembled WGS sequence"/>
</dbReference>
<proteinExistence type="inferred from homology"/>
<keyword evidence="3" id="KW-1185">Reference proteome</keyword>
<dbReference type="InterPro" id="IPR000600">
    <property type="entry name" value="ROK"/>
</dbReference>
<dbReference type="PANTHER" id="PTHR18964:SF169">
    <property type="entry name" value="N-ACETYLMANNOSAMINE KINASE"/>
    <property type="match status" value="1"/>
</dbReference>
<dbReference type="SUPFAM" id="SSF53067">
    <property type="entry name" value="Actin-like ATPase domain"/>
    <property type="match status" value="1"/>
</dbReference>
<dbReference type="Pfam" id="PF00480">
    <property type="entry name" value="ROK"/>
    <property type="match status" value="1"/>
</dbReference>
<dbReference type="EMBL" id="JACHMD010000001">
    <property type="protein sequence ID" value="MBB4665767.1"/>
    <property type="molecule type" value="Genomic_DNA"/>
</dbReference>
<dbReference type="AlphaFoldDB" id="A0A7W7FH86"/>
<dbReference type="InterPro" id="IPR043129">
    <property type="entry name" value="ATPase_NBD"/>
</dbReference>
<organism evidence="2 3">
    <name type="scientific">Microbacterium marinum</name>
    <dbReference type="NCBI Taxonomy" id="421115"/>
    <lineage>
        <taxon>Bacteria</taxon>
        <taxon>Bacillati</taxon>
        <taxon>Actinomycetota</taxon>
        <taxon>Actinomycetes</taxon>
        <taxon>Micrococcales</taxon>
        <taxon>Microbacteriaceae</taxon>
        <taxon>Microbacterium</taxon>
    </lineage>
</organism>
<evidence type="ECO:0000313" key="2">
    <source>
        <dbReference type="EMBL" id="MBB4665767.1"/>
    </source>
</evidence>
<keyword evidence="2" id="KW-0418">Kinase</keyword>
<dbReference type="RefSeq" id="WP_184214708.1">
    <property type="nucleotide sequence ID" value="NZ_JACHMD010000001.1"/>
</dbReference>
<dbReference type="PANTHER" id="PTHR18964">
    <property type="entry name" value="ROK (REPRESSOR, ORF, KINASE) FAMILY"/>
    <property type="match status" value="1"/>
</dbReference>
<protein>
    <submittedName>
        <fullName evidence="2">Glucokinase</fullName>
        <ecNumber evidence="2">2.7.1.2</ecNumber>
    </submittedName>
</protein>
<name>A0A7W7FH86_9MICO</name>
<reference evidence="2 3" key="1">
    <citation type="submission" date="2020-08" db="EMBL/GenBank/DDBJ databases">
        <title>Sequencing the genomes of 1000 actinobacteria strains.</title>
        <authorList>
            <person name="Klenk H.-P."/>
        </authorList>
    </citation>
    <scope>NUCLEOTIDE SEQUENCE [LARGE SCALE GENOMIC DNA]</scope>
    <source>
        <strain evidence="2 3">DSM 24947</strain>
    </source>
</reference>
<comment type="similarity">
    <text evidence="1">Belongs to the ROK (NagC/XylR) family.</text>
</comment>
<evidence type="ECO:0000256" key="1">
    <source>
        <dbReference type="ARBA" id="ARBA00006479"/>
    </source>
</evidence>
<sequence length="307" mass="30129">MSEAAARYALAVDIGGTKVEAALVSGSGEVVQASRSRVPTGRAITRGGLEQAAADAASQALAHLAPGDSVVGVGVGSAGPVDLPSSTVAPLNMPDAAGAGFALLEQAASAPVTLALDGTCIALAEHRFGAARGARNALALVVSTGVGGGLIVDGRPARGKSGNAGHVGQLRIEPRGDGDIDAGTVEQIASGPHIVRWAQAKGWRGETGEDLARDAAAGLLLAVAAVERSAFAVGTAIANVSTLLDLDVAVIAGGFSGVSPDYIPLVAAAVREQAMLPYARTVEVRASGLDGAGPLIGAAVLAFDAAG</sequence>
<accession>A0A7W7FH86</accession>
<dbReference type="Gene3D" id="3.30.420.40">
    <property type="match status" value="2"/>
</dbReference>
<dbReference type="GO" id="GO:0004340">
    <property type="term" value="F:glucokinase activity"/>
    <property type="evidence" value="ECO:0007669"/>
    <property type="project" value="UniProtKB-EC"/>
</dbReference>